<organism evidence="2 3">
    <name type="scientific">Jiangella mangrovi</name>
    <dbReference type="NCBI Taxonomy" id="1524084"/>
    <lineage>
        <taxon>Bacteria</taxon>
        <taxon>Bacillati</taxon>
        <taxon>Actinomycetota</taxon>
        <taxon>Actinomycetes</taxon>
        <taxon>Jiangellales</taxon>
        <taxon>Jiangellaceae</taxon>
        <taxon>Jiangella</taxon>
    </lineage>
</organism>
<dbReference type="Proteomes" id="UP000542813">
    <property type="component" value="Unassembled WGS sequence"/>
</dbReference>
<dbReference type="EMBL" id="JACHMM010000001">
    <property type="protein sequence ID" value="MBB5787164.1"/>
    <property type="molecule type" value="Genomic_DNA"/>
</dbReference>
<evidence type="ECO:0000313" key="3">
    <source>
        <dbReference type="Proteomes" id="UP000542813"/>
    </source>
</evidence>
<proteinExistence type="predicted"/>
<keyword evidence="3" id="KW-1185">Reference proteome</keyword>
<accession>A0A7W9GNY3</accession>
<dbReference type="RefSeq" id="WP_184821049.1">
    <property type="nucleotide sequence ID" value="NZ_JACHMM010000001.1"/>
</dbReference>
<dbReference type="AlphaFoldDB" id="A0A7W9GNY3"/>
<comment type="caution">
    <text evidence="2">The sequence shown here is derived from an EMBL/GenBank/DDBJ whole genome shotgun (WGS) entry which is preliminary data.</text>
</comment>
<feature type="compositionally biased region" description="Low complexity" evidence="1">
    <location>
        <begin position="42"/>
        <end position="67"/>
    </location>
</feature>
<evidence type="ECO:0000256" key="1">
    <source>
        <dbReference type="SAM" id="MobiDB-lite"/>
    </source>
</evidence>
<evidence type="ECO:0000313" key="2">
    <source>
        <dbReference type="EMBL" id="MBB5787164.1"/>
    </source>
</evidence>
<gene>
    <name evidence="2" type="ORF">HD601_001739</name>
</gene>
<reference evidence="2 3" key="1">
    <citation type="submission" date="2020-08" db="EMBL/GenBank/DDBJ databases">
        <title>Sequencing the genomes of 1000 actinobacteria strains.</title>
        <authorList>
            <person name="Klenk H.-P."/>
        </authorList>
    </citation>
    <scope>NUCLEOTIDE SEQUENCE [LARGE SCALE GENOMIC DNA]</scope>
    <source>
        <strain evidence="2 3">DSM 102122</strain>
    </source>
</reference>
<protein>
    <submittedName>
        <fullName evidence="2">Uncharacterized protein</fullName>
    </submittedName>
</protein>
<sequence>MPVRRGPGSRSQPVPRLRRCAGLQRTDVHGWSDAEGETSDAGVVSGTYTVTGTWDGSALTLTETPEPAAEPGPGPSPDFTSPCEPPAGGWAVVDPATATNEDAESAHAYAESQPDWVGAWSEPFDRSAEDPSSPEYGMVIFAKVVLNYRFTGDLERHEAALREIWGGALCVSEAPNTMDDLRAIQDELTGTIATENFVGAGVDTTANVLDSRSSSTTACRRAWTSSTARGSSG</sequence>
<feature type="region of interest" description="Disordered" evidence="1">
    <location>
        <begin position="1"/>
        <end position="91"/>
    </location>
</feature>
<name>A0A7W9GNY3_9ACTN</name>